<sequence length="57" mass="6086">MPLETLPSSIILFKFSREISISTGEIGAEKVEVLGNATTRSLATGFTAFSYLCATSK</sequence>
<protein>
    <submittedName>
        <fullName evidence="1">Uncharacterized protein</fullName>
    </submittedName>
</protein>
<organism evidence="1">
    <name type="scientific">viral metagenome</name>
    <dbReference type="NCBI Taxonomy" id="1070528"/>
    <lineage>
        <taxon>unclassified sequences</taxon>
        <taxon>metagenomes</taxon>
        <taxon>organismal metagenomes</taxon>
    </lineage>
</organism>
<accession>A0A6C0F433</accession>
<evidence type="ECO:0000313" key="1">
    <source>
        <dbReference type="EMBL" id="QHT36308.1"/>
    </source>
</evidence>
<dbReference type="EMBL" id="MN739036">
    <property type="protein sequence ID" value="QHT36308.1"/>
    <property type="molecule type" value="Genomic_DNA"/>
</dbReference>
<proteinExistence type="predicted"/>
<reference evidence="1" key="1">
    <citation type="journal article" date="2020" name="Nature">
        <title>Giant virus diversity and host interactions through global metagenomics.</title>
        <authorList>
            <person name="Schulz F."/>
            <person name="Roux S."/>
            <person name="Paez-Espino D."/>
            <person name="Jungbluth S."/>
            <person name="Walsh D.A."/>
            <person name="Denef V.J."/>
            <person name="McMahon K.D."/>
            <person name="Konstantinidis K.T."/>
            <person name="Eloe-Fadrosh E.A."/>
            <person name="Kyrpides N.C."/>
            <person name="Woyke T."/>
        </authorList>
    </citation>
    <scope>NUCLEOTIDE SEQUENCE</scope>
    <source>
        <strain evidence="1">GVMAG-M-3300009182-46</strain>
    </source>
</reference>
<name>A0A6C0F433_9ZZZZ</name>
<dbReference type="AlphaFoldDB" id="A0A6C0F433"/>